<sequence length="151" mass="18084">MSYEHLFQRYGSPSDEADIRLTGYLLRPDKLKEYQIKRNDETAARLILECERTAETLREYRQALASRYAALNTMPYQERLEIERYRSYRGNLVTYYVRIVRTYEDGTQAKTLSETYPGKERRKAISRFEELKRQRPGIEVLEDISPQSWEK</sequence>
<evidence type="ECO:0000313" key="1">
    <source>
        <dbReference type="EMBL" id="BCK85348.1"/>
    </source>
</evidence>
<reference evidence="1" key="1">
    <citation type="submission" date="2020-09" db="EMBL/GenBank/DDBJ databases">
        <title>New species isolated from human feces.</title>
        <authorList>
            <person name="Kitahara M."/>
            <person name="Shigeno Y."/>
            <person name="Shime M."/>
            <person name="Matsumoto Y."/>
            <person name="Nakamura S."/>
            <person name="Motooka D."/>
            <person name="Fukuoka S."/>
            <person name="Nishikawa H."/>
            <person name="Benno Y."/>
        </authorList>
    </citation>
    <scope>NUCLEOTIDE SEQUENCE</scope>
    <source>
        <strain evidence="1">MM59</strain>
    </source>
</reference>
<accession>A0A810QAP7</accession>
<evidence type="ECO:0000313" key="2">
    <source>
        <dbReference type="Proteomes" id="UP000679848"/>
    </source>
</evidence>
<dbReference type="EMBL" id="AP023420">
    <property type="protein sequence ID" value="BCK85348.1"/>
    <property type="molecule type" value="Genomic_DNA"/>
</dbReference>
<proteinExistence type="predicted"/>
<keyword evidence="2" id="KW-1185">Reference proteome</keyword>
<organism evidence="1 2">
    <name type="scientific">Pusillibacter faecalis</name>
    <dbReference type="NCBI Taxonomy" id="2714358"/>
    <lineage>
        <taxon>Bacteria</taxon>
        <taxon>Bacillati</taxon>
        <taxon>Bacillota</taxon>
        <taxon>Clostridia</taxon>
        <taxon>Eubacteriales</taxon>
        <taxon>Oscillospiraceae</taxon>
        <taxon>Pusillibacter</taxon>
    </lineage>
</organism>
<gene>
    <name evidence="1" type="ORF">MM59RIKEN_26670</name>
</gene>
<protein>
    <submittedName>
        <fullName evidence="1">Uncharacterized protein</fullName>
    </submittedName>
</protein>
<dbReference type="AlphaFoldDB" id="A0A810QAP7"/>
<dbReference type="KEGG" id="pfaa:MM59RIKEN_26670"/>
<dbReference type="Proteomes" id="UP000679848">
    <property type="component" value="Chromosome"/>
</dbReference>
<dbReference type="RefSeq" id="WP_213543484.1">
    <property type="nucleotide sequence ID" value="NZ_AP023420.1"/>
</dbReference>
<name>A0A810QAP7_9FIRM</name>